<dbReference type="FunFam" id="3.40.50.11350:FF:000001">
    <property type="entry name" value="Alpha-(1,6)-fucosyltransferase"/>
    <property type="match status" value="1"/>
</dbReference>
<evidence type="ECO:0000256" key="20">
    <source>
        <dbReference type="PROSITE-ProRule" id="PRU00992"/>
    </source>
</evidence>
<dbReference type="InterPro" id="IPR001452">
    <property type="entry name" value="SH3_domain"/>
</dbReference>
<name>A0A1B6CPN6_9HEMI</name>
<feature type="transmembrane region" description="Helical" evidence="21">
    <location>
        <begin position="12"/>
        <end position="34"/>
    </location>
</feature>
<keyword evidence="8 21" id="KW-0812">Transmembrane</keyword>
<dbReference type="GO" id="GO:0006487">
    <property type="term" value="P:protein N-linked glycosylation"/>
    <property type="evidence" value="ECO:0007669"/>
    <property type="project" value="TreeGrafter"/>
</dbReference>
<dbReference type="CDD" id="cd11300">
    <property type="entry name" value="Fut8_like"/>
    <property type="match status" value="1"/>
</dbReference>
<feature type="disulfide bond" evidence="18">
    <location>
        <begin position="231"/>
        <end position="235"/>
    </location>
</feature>
<dbReference type="PANTHER" id="PTHR13132:SF29">
    <property type="entry name" value="ALPHA-(1,6)-FUCOSYLTRANSFERASE"/>
    <property type="match status" value="1"/>
</dbReference>
<organism evidence="24">
    <name type="scientific">Clastoptera arizonana</name>
    <name type="common">Arizona spittle bug</name>
    <dbReference type="NCBI Taxonomy" id="38151"/>
    <lineage>
        <taxon>Eukaryota</taxon>
        <taxon>Metazoa</taxon>
        <taxon>Ecdysozoa</taxon>
        <taxon>Arthropoda</taxon>
        <taxon>Hexapoda</taxon>
        <taxon>Insecta</taxon>
        <taxon>Pterygota</taxon>
        <taxon>Neoptera</taxon>
        <taxon>Paraneoptera</taxon>
        <taxon>Hemiptera</taxon>
        <taxon>Auchenorrhyncha</taxon>
        <taxon>Cercopoidea</taxon>
        <taxon>Clastopteridae</taxon>
        <taxon>Clastoptera</taxon>
    </lineage>
</organism>
<evidence type="ECO:0000256" key="19">
    <source>
        <dbReference type="PROSITE-ProRule" id="PRU00192"/>
    </source>
</evidence>
<feature type="short sequence motif" description="SH3-binding" evidence="17">
    <location>
        <begin position="309"/>
        <end position="315"/>
    </location>
</feature>
<evidence type="ECO:0000313" key="24">
    <source>
        <dbReference type="EMBL" id="JAS15447.1"/>
    </source>
</evidence>
<dbReference type="EMBL" id="GEDC01021851">
    <property type="protein sequence ID" value="JAS15447.1"/>
    <property type="molecule type" value="Transcribed_RNA"/>
</dbReference>
<dbReference type="CDD" id="cd11792">
    <property type="entry name" value="SH3_Fut8"/>
    <property type="match status" value="1"/>
</dbReference>
<feature type="disulfide bond" evidence="18">
    <location>
        <begin position="225"/>
        <end position="243"/>
    </location>
</feature>
<dbReference type="Gene3D" id="3.40.50.11350">
    <property type="match status" value="1"/>
</dbReference>
<comment type="function">
    <text evidence="15">Catalyzes the addition of fucose in alpha 1-6 linkage to the first GlcNAc residue, next to the peptide chains in N-glycans.</text>
</comment>
<evidence type="ECO:0000256" key="5">
    <source>
        <dbReference type="ARBA" id="ARBA00022443"/>
    </source>
</evidence>
<evidence type="ECO:0000256" key="9">
    <source>
        <dbReference type="ARBA" id="ARBA00022968"/>
    </source>
</evidence>
<dbReference type="AlphaFoldDB" id="A0A1B6CPN6"/>
<evidence type="ECO:0000256" key="18">
    <source>
        <dbReference type="PIRSR" id="PIRSR000472-52"/>
    </source>
</evidence>
<comment type="similarity">
    <text evidence="15 20">Belongs to the glycosyltransferase 23 family.</text>
</comment>
<dbReference type="Pfam" id="PF19745">
    <property type="entry name" value="FUT8_N_cat"/>
    <property type="match status" value="1"/>
</dbReference>
<protein>
    <recommendedName>
        <fullName evidence="4 15">Alpha-(1,6)-fucosyltransferase</fullName>
        <ecNumber evidence="3 15">2.4.1.68</ecNumber>
    </recommendedName>
</protein>
<feature type="region of interest" description="Important for donor substrate binding" evidence="16 20">
    <location>
        <begin position="375"/>
        <end position="376"/>
    </location>
</feature>
<evidence type="ECO:0000256" key="11">
    <source>
        <dbReference type="ARBA" id="ARBA00023034"/>
    </source>
</evidence>
<feature type="domain" description="GT23" evidence="23">
    <location>
        <begin position="219"/>
        <end position="503"/>
    </location>
</feature>
<dbReference type="GO" id="GO:0008424">
    <property type="term" value="F:glycoprotein 6-alpha-L-fucosyltransferase activity"/>
    <property type="evidence" value="ECO:0007669"/>
    <property type="project" value="UniProtKB-EC"/>
</dbReference>
<evidence type="ECO:0000259" key="22">
    <source>
        <dbReference type="PROSITE" id="PS50002"/>
    </source>
</evidence>
<evidence type="ECO:0000256" key="2">
    <source>
        <dbReference type="ARBA" id="ARBA00004922"/>
    </source>
</evidence>
<keyword evidence="11 15" id="KW-0333">Golgi apparatus</keyword>
<keyword evidence="10 21" id="KW-1133">Transmembrane helix</keyword>
<evidence type="ECO:0000256" key="16">
    <source>
        <dbReference type="PIRSR" id="PIRSR000472-50"/>
    </source>
</evidence>
<dbReference type="PROSITE" id="PS50002">
    <property type="entry name" value="SH3"/>
    <property type="match status" value="1"/>
</dbReference>
<dbReference type="UniPathway" id="UPA00378"/>
<evidence type="ECO:0000256" key="1">
    <source>
        <dbReference type="ARBA" id="ARBA00004447"/>
    </source>
</evidence>
<evidence type="ECO:0000256" key="3">
    <source>
        <dbReference type="ARBA" id="ARBA00012660"/>
    </source>
</evidence>
<dbReference type="InterPro" id="IPR027350">
    <property type="entry name" value="GT23_dom"/>
</dbReference>
<dbReference type="InterPro" id="IPR045573">
    <property type="entry name" value="Fut8_N_cat"/>
</dbReference>
<dbReference type="EC" id="2.4.1.68" evidence="3 15"/>
<evidence type="ECO:0000256" key="14">
    <source>
        <dbReference type="ARBA" id="ARBA00093238"/>
    </source>
</evidence>
<evidence type="ECO:0000256" key="15">
    <source>
        <dbReference type="PIRNR" id="PIRNR000472"/>
    </source>
</evidence>
<keyword evidence="12 15" id="KW-0472">Membrane</keyword>
<evidence type="ECO:0000256" key="21">
    <source>
        <dbReference type="SAM" id="Phobius"/>
    </source>
</evidence>
<keyword evidence="13 18" id="KW-1015">Disulfide bond</keyword>
<accession>A0A1B6CPN6</accession>
<dbReference type="Gene3D" id="1.10.287.1060">
    <property type="entry name" value="ESAT-6-like"/>
    <property type="match status" value="1"/>
</dbReference>
<comment type="catalytic activity">
    <reaction evidence="14 15">
        <text>N(4)-{beta-D-GlcNAc-(1-&gt;2)-alpha-D-Man-(1-&gt;3)-[beta-D-GlcNAc-(1-&gt;2)-alpha-D-Man-(1-&gt;6)]-beta-D-Man-(1-&gt;4)-beta-D-GlcNAc-(1-&gt;4)-beta-D-GlcNAc}-L-asparaginyl-[protein] + GDP-beta-L-fucose = an N(4)-{beta-D-GlcNAc-(1-&gt;2)-alpha-D-Man-(1-&gt;3)-[beta-D-GlcNAc-(1-&gt;2)-alpha-D-Man-(1-&gt;6)]-beta-D-Man-(1-&gt;4)-beta-D-GlcNAc-(1-&gt;4)-[alpha-L-Fuc-(1-&gt;6)]-beta-D-GlcNAc}-L-asparaginyl-[protein] + GDP + H(+)</text>
        <dbReference type="Rhea" id="RHEA:12985"/>
        <dbReference type="Rhea" id="RHEA-COMP:13526"/>
        <dbReference type="Rhea" id="RHEA-COMP:13532"/>
        <dbReference type="ChEBI" id="CHEBI:15378"/>
        <dbReference type="ChEBI" id="CHEBI:57273"/>
        <dbReference type="ChEBI" id="CHEBI:58189"/>
        <dbReference type="ChEBI" id="CHEBI:60651"/>
        <dbReference type="ChEBI" id="CHEBI:137207"/>
        <dbReference type="EC" id="2.4.1.68"/>
    </reaction>
</comment>
<evidence type="ECO:0000256" key="8">
    <source>
        <dbReference type="ARBA" id="ARBA00022692"/>
    </source>
</evidence>
<evidence type="ECO:0000256" key="7">
    <source>
        <dbReference type="ARBA" id="ARBA00022679"/>
    </source>
</evidence>
<keyword evidence="9" id="KW-0735">Signal-anchor</keyword>
<dbReference type="FunFam" id="2.30.30.40:FF:000070">
    <property type="entry name" value="Alpha-(1,6)-fucosyltransferase"/>
    <property type="match status" value="1"/>
</dbReference>
<dbReference type="InterPro" id="IPR015827">
    <property type="entry name" value="Fut8"/>
</dbReference>
<feature type="domain" description="SH3" evidence="22">
    <location>
        <begin position="512"/>
        <end position="573"/>
    </location>
</feature>
<dbReference type="PROSITE" id="PS51659">
    <property type="entry name" value="GT23"/>
    <property type="match status" value="1"/>
</dbReference>
<proteinExistence type="inferred from homology"/>
<comment type="pathway">
    <text evidence="2 15">Protein modification; protein glycosylation.</text>
</comment>
<comment type="subcellular location">
    <subcellularLocation>
        <location evidence="1">Golgi apparatus</location>
        <location evidence="1">Golgi stack membrane</location>
        <topology evidence="1">Single-pass type II membrane protein</topology>
    </subcellularLocation>
</comment>
<dbReference type="InterPro" id="IPR036028">
    <property type="entry name" value="SH3-like_dom_sf"/>
</dbReference>
<evidence type="ECO:0000256" key="12">
    <source>
        <dbReference type="ARBA" id="ARBA00023136"/>
    </source>
</evidence>
<evidence type="ECO:0000259" key="23">
    <source>
        <dbReference type="PROSITE" id="PS51659"/>
    </source>
</evidence>
<evidence type="ECO:0000256" key="6">
    <source>
        <dbReference type="ARBA" id="ARBA00022676"/>
    </source>
</evidence>
<evidence type="ECO:0000256" key="17">
    <source>
        <dbReference type="PIRSR" id="PIRSR000472-51"/>
    </source>
</evidence>
<reference evidence="24" key="1">
    <citation type="submission" date="2015-12" db="EMBL/GenBank/DDBJ databases">
        <title>De novo transcriptome assembly of four potential Pierce s Disease insect vectors from Arizona vineyards.</title>
        <authorList>
            <person name="Tassone E.E."/>
        </authorList>
    </citation>
    <scope>NUCLEOTIDE SEQUENCE</scope>
</reference>
<dbReference type="GO" id="GO:0032580">
    <property type="term" value="C:Golgi cisterna membrane"/>
    <property type="evidence" value="ECO:0007669"/>
    <property type="project" value="UniProtKB-SubCell"/>
</dbReference>
<sequence length="591" mass="67245">MFKIKICRQIGWNRALGLLLIIWLVFLLMAFTLLRHEGSDSQTSIRLNKAFKELQLLHQQRTEINQLLSVFQNGDSFLKEEDKEAFFKSLQERVVKADSLLDGANFVGDSYLITKEEPSLQYEKLRRRLKMGVNEMWYFINSQVKQILKHSKELPPNVISRLNHVLEEGVEHKRSMLKDVQTLGEIDGYASWRVKEAAVLSDLVQRRLRYLQNPKDCSTARKLICNLNKGCGYGCQLHHVVYCLVVAYGTERTLILKSKGWRYHRPGWEEVFKPVSDTCLDPSGSTVGNWPGSTNTQCVMLPIIDSISPRPPFLPLSVPLDLAPRIARLHGDPIVWWIGQFLKYLLRPQPATSALLQSSLDKFGFKKPIVGVHIRRTDKVGTEAAFHSLDEYMTVVEEYYKQLSLTTNVEVKRVYLASDDPKVFQEIKKKYPEYEALGDPSVAKGAAVATRYSDNSLNGIIMDIHFLSLCDYLVCTFSSQVCRVAYEIMQALHPDAADKFRSLDDIYYYGGQNIHRRVAILPHRASSADQMDLDIGDTIGVAGNHWDGYSKGRNLKSNKIGLYPSFKVEDLVETVEFPTYTEVPLEAPSGT</sequence>
<evidence type="ECO:0000256" key="13">
    <source>
        <dbReference type="ARBA" id="ARBA00023157"/>
    </source>
</evidence>
<feature type="disulfide bond" evidence="18">
    <location>
        <begin position="475"/>
        <end position="482"/>
    </location>
</feature>
<dbReference type="PANTHER" id="PTHR13132">
    <property type="entry name" value="ALPHA- 1,6 -FUCOSYLTRANSFERASE"/>
    <property type="match status" value="1"/>
</dbReference>
<keyword evidence="6 15" id="KW-0328">Glycosyltransferase</keyword>
<gene>
    <name evidence="24" type="ORF">g.43815</name>
</gene>
<evidence type="ECO:0000256" key="4">
    <source>
        <dbReference type="ARBA" id="ARBA00018201"/>
    </source>
</evidence>
<dbReference type="SUPFAM" id="SSF50044">
    <property type="entry name" value="SH3-domain"/>
    <property type="match status" value="1"/>
</dbReference>
<keyword evidence="7 15" id="KW-0808">Transferase</keyword>
<keyword evidence="5 19" id="KW-0728">SH3 domain</keyword>
<dbReference type="PIRSF" id="PIRSF000472">
    <property type="entry name" value="Alpha1_6FUT_euk"/>
    <property type="match status" value="1"/>
</dbReference>
<dbReference type="Gene3D" id="2.30.30.40">
    <property type="entry name" value="SH3 Domains"/>
    <property type="match status" value="1"/>
</dbReference>
<evidence type="ECO:0000256" key="10">
    <source>
        <dbReference type="ARBA" id="ARBA00022989"/>
    </source>
</evidence>
<feature type="disulfide bond" evidence="18">
    <location>
        <begin position="217"/>
        <end position="279"/>
    </location>
</feature>
<dbReference type="InterPro" id="IPR035653">
    <property type="entry name" value="Fut8_SH3"/>
</dbReference>